<protein>
    <recommendedName>
        <fullName evidence="2">HTH marR-type domain-containing protein</fullName>
    </recommendedName>
</protein>
<dbReference type="PANTHER" id="PTHR33164:SF43">
    <property type="entry name" value="HTH-TYPE TRANSCRIPTIONAL REPRESSOR YETL"/>
    <property type="match status" value="1"/>
</dbReference>
<dbReference type="InterPro" id="IPR000835">
    <property type="entry name" value="HTH_MarR-typ"/>
</dbReference>
<organism evidence="3 4">
    <name type="scientific">Bacillus taeanensis</name>
    <dbReference type="NCBI Taxonomy" id="273032"/>
    <lineage>
        <taxon>Bacteria</taxon>
        <taxon>Bacillati</taxon>
        <taxon>Bacillota</taxon>
        <taxon>Bacilli</taxon>
        <taxon>Bacillales</taxon>
        <taxon>Bacillaceae</taxon>
        <taxon>Bacillus</taxon>
    </lineage>
</organism>
<dbReference type="Proteomes" id="UP000253314">
    <property type="component" value="Unassembled WGS sequence"/>
</dbReference>
<dbReference type="InterPro" id="IPR039422">
    <property type="entry name" value="MarR/SlyA-like"/>
</dbReference>
<dbReference type="InterPro" id="IPR036390">
    <property type="entry name" value="WH_DNA-bd_sf"/>
</dbReference>
<dbReference type="GO" id="GO:0003700">
    <property type="term" value="F:DNA-binding transcription factor activity"/>
    <property type="evidence" value="ECO:0007669"/>
    <property type="project" value="InterPro"/>
</dbReference>
<keyword evidence="1" id="KW-0238">DNA-binding</keyword>
<dbReference type="PANTHER" id="PTHR33164">
    <property type="entry name" value="TRANSCRIPTIONAL REGULATOR, MARR FAMILY"/>
    <property type="match status" value="1"/>
</dbReference>
<dbReference type="PROSITE" id="PS50995">
    <property type="entry name" value="HTH_MARR_2"/>
    <property type="match status" value="1"/>
</dbReference>
<dbReference type="InterPro" id="IPR036388">
    <property type="entry name" value="WH-like_DNA-bd_sf"/>
</dbReference>
<evidence type="ECO:0000256" key="1">
    <source>
        <dbReference type="ARBA" id="ARBA00023125"/>
    </source>
</evidence>
<dbReference type="GO" id="GO:0003677">
    <property type="term" value="F:DNA binding"/>
    <property type="evidence" value="ECO:0007669"/>
    <property type="project" value="UniProtKB-KW"/>
</dbReference>
<evidence type="ECO:0000313" key="3">
    <source>
        <dbReference type="EMBL" id="RBW70922.1"/>
    </source>
</evidence>
<accession>A0A366XXR1</accession>
<dbReference type="SUPFAM" id="SSF46785">
    <property type="entry name" value="Winged helix' DNA-binding domain"/>
    <property type="match status" value="1"/>
</dbReference>
<proteinExistence type="predicted"/>
<reference evidence="3 4" key="1">
    <citation type="submission" date="2018-07" db="EMBL/GenBank/DDBJ databases">
        <title>Lottiidibacillus patelloidae gen. nov., sp. nov., isolated from the intestinal tract of a marine limpet and the reclassification of B. taeanensis BH030017T, B. algicola KMM 3737T and B. hwajinpoensis SW-72T as genus Lottiidibacillus.</title>
        <authorList>
            <person name="Liu R."/>
            <person name="Huang Z."/>
        </authorList>
    </citation>
    <scope>NUCLEOTIDE SEQUENCE [LARGE SCALE GENOMIC DNA]</scope>
    <source>
        <strain evidence="3 4">BH030017</strain>
    </source>
</reference>
<dbReference type="Pfam" id="PF01047">
    <property type="entry name" value="MarR"/>
    <property type="match status" value="1"/>
</dbReference>
<keyword evidence="4" id="KW-1185">Reference proteome</keyword>
<dbReference type="OrthoDB" id="9799747at2"/>
<evidence type="ECO:0000313" key="4">
    <source>
        <dbReference type="Proteomes" id="UP000253314"/>
    </source>
</evidence>
<name>A0A366XXR1_9BACI</name>
<dbReference type="GO" id="GO:0006950">
    <property type="term" value="P:response to stress"/>
    <property type="evidence" value="ECO:0007669"/>
    <property type="project" value="TreeGrafter"/>
</dbReference>
<feature type="domain" description="HTH marR-type" evidence="2">
    <location>
        <begin position="23"/>
        <end position="161"/>
    </location>
</feature>
<gene>
    <name evidence="3" type="ORF">DS031_02685</name>
</gene>
<dbReference type="AlphaFoldDB" id="A0A366XXR1"/>
<dbReference type="EMBL" id="QOCW01000002">
    <property type="protein sequence ID" value="RBW70922.1"/>
    <property type="molecule type" value="Genomic_DNA"/>
</dbReference>
<sequence>MSNKYKKQLLFAWEELNMELSYLHVIINLVRGLNKALEHDLENAAKHYGLTAAEHHILCIVFVEKEATMTQIAEKGLWDVSTVMQVIKRLKEKELVTSSKRPNDRRVTYVKLTEKGLKLQKQSFFHEYRLFNYIDEKLENGSEVEQKEAEIVLKVFRELNEHFHGQDFVNWIFNSQKKIELDNKE</sequence>
<dbReference type="SMART" id="SM00347">
    <property type="entry name" value="HTH_MARR"/>
    <property type="match status" value="1"/>
</dbReference>
<comment type="caution">
    <text evidence="3">The sequence shown here is derived from an EMBL/GenBank/DDBJ whole genome shotgun (WGS) entry which is preliminary data.</text>
</comment>
<dbReference type="Gene3D" id="1.10.10.10">
    <property type="entry name" value="Winged helix-like DNA-binding domain superfamily/Winged helix DNA-binding domain"/>
    <property type="match status" value="1"/>
</dbReference>
<evidence type="ECO:0000259" key="2">
    <source>
        <dbReference type="PROSITE" id="PS50995"/>
    </source>
</evidence>